<name>A0A2Z4FKC1_9DELT</name>
<dbReference type="EMBL" id="CP030032">
    <property type="protein sequence ID" value="AWV89399.1"/>
    <property type="molecule type" value="Genomic_DNA"/>
</dbReference>
<dbReference type="Proteomes" id="UP000249799">
    <property type="component" value="Chromosome"/>
</dbReference>
<dbReference type="PROSITE" id="PS50293">
    <property type="entry name" value="TPR_REGION"/>
    <property type="match status" value="1"/>
</dbReference>
<organism evidence="3 4">
    <name type="scientific">Bradymonas sediminis</name>
    <dbReference type="NCBI Taxonomy" id="1548548"/>
    <lineage>
        <taxon>Bacteria</taxon>
        <taxon>Deltaproteobacteria</taxon>
        <taxon>Bradymonadales</taxon>
        <taxon>Bradymonadaceae</taxon>
        <taxon>Bradymonas</taxon>
    </lineage>
</organism>
<proteinExistence type="predicted"/>
<keyword evidence="2" id="KW-0802">TPR repeat</keyword>
<dbReference type="Gene3D" id="1.25.40.10">
    <property type="entry name" value="Tetratricopeptide repeat domain"/>
    <property type="match status" value="4"/>
</dbReference>
<dbReference type="Pfam" id="PF13432">
    <property type="entry name" value="TPR_16"/>
    <property type="match status" value="1"/>
</dbReference>
<accession>A0A2Z4FKC1</accession>
<dbReference type="OrthoDB" id="5469766at2"/>
<keyword evidence="4" id="KW-1185">Reference proteome</keyword>
<dbReference type="GO" id="GO:0009279">
    <property type="term" value="C:cell outer membrane"/>
    <property type="evidence" value="ECO:0007669"/>
    <property type="project" value="TreeGrafter"/>
</dbReference>
<evidence type="ECO:0000313" key="4">
    <source>
        <dbReference type="Proteomes" id="UP000249799"/>
    </source>
</evidence>
<dbReference type="PANTHER" id="PTHR44858:SF1">
    <property type="entry name" value="UDP-N-ACETYLGLUCOSAMINE--PEPTIDE N-ACETYLGLUCOSAMINYLTRANSFERASE SPINDLY-RELATED"/>
    <property type="match status" value="1"/>
</dbReference>
<dbReference type="InterPro" id="IPR011990">
    <property type="entry name" value="TPR-like_helical_dom_sf"/>
</dbReference>
<dbReference type="Pfam" id="PF13414">
    <property type="entry name" value="TPR_11"/>
    <property type="match status" value="2"/>
</dbReference>
<reference evidence="3 4" key="1">
    <citation type="submission" date="2018-06" db="EMBL/GenBank/DDBJ databases">
        <title>Lujinxingia sediminis gen. nov. sp. nov., a new facultative anaerobic member of the class Deltaproteobacteria, and proposal of Lujinxingaceae fam. nov.</title>
        <authorList>
            <person name="Guo L.-Y."/>
            <person name="Li C.-M."/>
            <person name="Wang S."/>
            <person name="Du Z.-J."/>
        </authorList>
    </citation>
    <scope>NUCLEOTIDE SEQUENCE [LARGE SCALE GENOMIC DNA]</scope>
    <source>
        <strain evidence="3 4">FA350</strain>
    </source>
</reference>
<evidence type="ECO:0000256" key="2">
    <source>
        <dbReference type="ARBA" id="ARBA00022803"/>
    </source>
</evidence>
<dbReference type="InterPro" id="IPR019734">
    <property type="entry name" value="TPR_rpt"/>
</dbReference>
<evidence type="ECO:0000256" key="1">
    <source>
        <dbReference type="ARBA" id="ARBA00022737"/>
    </source>
</evidence>
<dbReference type="SMART" id="SM00028">
    <property type="entry name" value="TPR"/>
    <property type="match status" value="9"/>
</dbReference>
<dbReference type="InterPro" id="IPR050498">
    <property type="entry name" value="Ycf3"/>
</dbReference>
<dbReference type="RefSeq" id="WP_111333983.1">
    <property type="nucleotide sequence ID" value="NZ_CP030032.1"/>
</dbReference>
<dbReference type="PANTHER" id="PTHR44858">
    <property type="entry name" value="TETRATRICOPEPTIDE REPEAT PROTEIN 6"/>
    <property type="match status" value="1"/>
</dbReference>
<keyword evidence="1" id="KW-0677">Repeat</keyword>
<evidence type="ECO:0000313" key="3">
    <source>
        <dbReference type="EMBL" id="AWV89399.1"/>
    </source>
</evidence>
<dbReference type="KEGG" id="bsed:DN745_08640"/>
<dbReference type="SUPFAM" id="SSF48452">
    <property type="entry name" value="TPR-like"/>
    <property type="match status" value="1"/>
</dbReference>
<protein>
    <submittedName>
        <fullName evidence="3">Uncharacterized protein</fullName>
    </submittedName>
</protein>
<sequence>MTSLSRLDAVAAQLNQLRDSDRISDRTIAEAIRSAGVRQQVPAPLSAESDHVDVIFRLAWWIYVRAAALDARYLLVGPMSLDLVIREDRTLEEVLDELRQLEQACTLGEDPLPAKLGVDAQLQVFRQHAKLVDRVDTLGQRDLLKPITESMETLRAHQEAFRKLYATLTSEFMEEFDELARSGAFAETMHGHQDDDAHHHHHEAVDAPPLEDAEAYLARAEERFSRGDLHGAIEDCDAALALDANFIDAYLQRGIARAAHDHVDEAIADFDLALEREPTNVAALLNRALAYYAQKSFMQAVVDLDLAAETDPESPEVFTNRGIIRCILEDYTGAEEDFTRALELDPTSVIAHSNRAMVHRARGDLREAILDYKKATELDANYAEAWSALGFIYLSTEYFEEAIEYLGNAIELQPYAGEHYYNRGNARVGLEQYEKAVEDYTKAIELDAEDVQSHLNRGLARLKNQDFNGAIDDWNRAIEIDPYNPMPYAKRAGVWNILDQHAEAAQDLHQALELAPDDWEYGDFARQMLADIGSELGYNGDKLD</sequence>
<gene>
    <name evidence="3" type="ORF">DN745_08640</name>
</gene>
<dbReference type="GO" id="GO:0046813">
    <property type="term" value="P:receptor-mediated virion attachment to host cell"/>
    <property type="evidence" value="ECO:0007669"/>
    <property type="project" value="TreeGrafter"/>
</dbReference>
<dbReference type="AlphaFoldDB" id="A0A2Z4FKC1"/>
<dbReference type="PROSITE" id="PS50005">
    <property type="entry name" value="TPR"/>
    <property type="match status" value="6"/>
</dbReference>